<comment type="caution">
    <text evidence="9">The sequence shown here is derived from an EMBL/GenBank/DDBJ whole genome shotgun (WGS) entry which is preliminary data.</text>
</comment>
<comment type="catalytic activity">
    <reaction evidence="7">
        <text>Endonucleolytic cleavage of RNA, removing 5'-extranucleotides from tRNA precursor.</text>
        <dbReference type="EC" id="3.1.26.5"/>
    </reaction>
</comment>
<dbReference type="InterPro" id="IPR014721">
    <property type="entry name" value="Ribsml_uS5_D2-typ_fold_subgr"/>
</dbReference>
<keyword evidence="5 7" id="KW-0378">Hydrolase</keyword>
<keyword evidence="3 7" id="KW-0540">Nuclease</keyword>
<comment type="function">
    <text evidence="1 7">RNaseP catalyzes the removal of the 5'-leader sequence from pre-tRNA to produce the mature 5'-terminus. It can also cleave other RNA substrates such as 4.5S RNA. The protein component plays an auxiliary but essential role in vivo by binding to the 5'-leader sequence and broadening the substrate specificity of the ribozyme.</text>
</comment>
<evidence type="ECO:0000256" key="3">
    <source>
        <dbReference type="ARBA" id="ARBA00022722"/>
    </source>
</evidence>
<keyword evidence="6 7" id="KW-0694">RNA-binding</keyword>
<keyword evidence="10" id="KW-1185">Reference proteome</keyword>
<dbReference type="SUPFAM" id="SSF54211">
    <property type="entry name" value="Ribosomal protein S5 domain 2-like"/>
    <property type="match status" value="1"/>
</dbReference>
<evidence type="ECO:0000256" key="5">
    <source>
        <dbReference type="ARBA" id="ARBA00022801"/>
    </source>
</evidence>
<dbReference type="GeneID" id="73797058"/>
<name>A0A4R3TJZ1_9FIRM</name>
<sequence length="108" mass="13077">MKKEFRVKDTREFAEIMNYKKFYTCPSFVIYVKPRKEDHARVGISVGKKMGKAVIRNKIKRQVRSMVQDIYTFDENFDTIILVRVKYHEENYINNKKLLERLIKKVKI</sequence>
<proteinExistence type="inferred from homology"/>
<dbReference type="Pfam" id="PF00825">
    <property type="entry name" value="Ribonuclease_P"/>
    <property type="match status" value="1"/>
</dbReference>
<comment type="similarity">
    <text evidence="7">Belongs to the RnpA family.</text>
</comment>
<dbReference type="NCBIfam" id="TIGR00188">
    <property type="entry name" value="rnpA"/>
    <property type="match status" value="1"/>
</dbReference>
<evidence type="ECO:0000256" key="7">
    <source>
        <dbReference type="HAMAP-Rule" id="MF_00227"/>
    </source>
</evidence>
<evidence type="ECO:0000256" key="8">
    <source>
        <dbReference type="NCBIfam" id="TIGR00188"/>
    </source>
</evidence>
<keyword evidence="2 7" id="KW-0819">tRNA processing</keyword>
<gene>
    <name evidence="7" type="primary">rnpA</name>
    <name evidence="9" type="ORF">EDD61_10456</name>
</gene>
<dbReference type="PANTHER" id="PTHR33992">
    <property type="entry name" value="RIBONUCLEASE P PROTEIN COMPONENT"/>
    <property type="match status" value="1"/>
</dbReference>
<reference evidence="9 10" key="1">
    <citation type="submission" date="2019-03" db="EMBL/GenBank/DDBJ databases">
        <title>Genomic Encyclopedia of Type Strains, Phase IV (KMG-IV): sequencing the most valuable type-strain genomes for metagenomic binning, comparative biology and taxonomic classification.</title>
        <authorList>
            <person name="Goeker M."/>
        </authorList>
    </citation>
    <scope>NUCLEOTIDE SEQUENCE [LARGE SCALE GENOMIC DNA]</scope>
    <source>
        <strain evidence="9 10">DSM 29481</strain>
    </source>
</reference>
<dbReference type="AlphaFoldDB" id="A0A4R3TJZ1"/>
<evidence type="ECO:0000256" key="4">
    <source>
        <dbReference type="ARBA" id="ARBA00022759"/>
    </source>
</evidence>
<dbReference type="Gene3D" id="3.30.230.10">
    <property type="match status" value="1"/>
</dbReference>
<dbReference type="PANTHER" id="PTHR33992:SF1">
    <property type="entry name" value="RIBONUCLEASE P PROTEIN COMPONENT"/>
    <property type="match status" value="1"/>
</dbReference>
<dbReference type="InterPro" id="IPR020539">
    <property type="entry name" value="RNase_P_CS"/>
</dbReference>
<evidence type="ECO:0000256" key="2">
    <source>
        <dbReference type="ARBA" id="ARBA00022694"/>
    </source>
</evidence>
<dbReference type="RefSeq" id="WP_008690243.1">
    <property type="nucleotide sequence ID" value="NZ_AP024510.1"/>
</dbReference>
<dbReference type="InterPro" id="IPR000100">
    <property type="entry name" value="RNase_P"/>
</dbReference>
<dbReference type="EMBL" id="SMBP01000004">
    <property type="protein sequence ID" value="TCU62418.1"/>
    <property type="molecule type" value="Genomic_DNA"/>
</dbReference>
<evidence type="ECO:0000313" key="9">
    <source>
        <dbReference type="EMBL" id="TCU62418.1"/>
    </source>
</evidence>
<dbReference type="GO" id="GO:0000049">
    <property type="term" value="F:tRNA binding"/>
    <property type="evidence" value="ECO:0007669"/>
    <property type="project" value="UniProtKB-UniRule"/>
</dbReference>
<keyword evidence="4 7" id="KW-0255">Endonuclease</keyword>
<evidence type="ECO:0000313" key="10">
    <source>
        <dbReference type="Proteomes" id="UP000295773"/>
    </source>
</evidence>
<protein>
    <recommendedName>
        <fullName evidence="7 8">Ribonuclease P protein component</fullName>
        <shortName evidence="7">RNase P protein</shortName>
        <shortName evidence="7">RNaseP protein</shortName>
        <ecNumber evidence="7 8">3.1.26.5</ecNumber>
    </recommendedName>
    <alternativeName>
        <fullName evidence="7">Protein C5</fullName>
    </alternativeName>
</protein>
<accession>A0A4R3TJZ1</accession>
<evidence type="ECO:0000256" key="1">
    <source>
        <dbReference type="ARBA" id="ARBA00002663"/>
    </source>
</evidence>
<dbReference type="GO" id="GO:0030677">
    <property type="term" value="C:ribonuclease P complex"/>
    <property type="evidence" value="ECO:0007669"/>
    <property type="project" value="TreeGrafter"/>
</dbReference>
<dbReference type="Proteomes" id="UP000295773">
    <property type="component" value="Unassembled WGS sequence"/>
</dbReference>
<dbReference type="PROSITE" id="PS00648">
    <property type="entry name" value="RIBONUCLEASE_P"/>
    <property type="match status" value="1"/>
</dbReference>
<dbReference type="GO" id="GO:0042781">
    <property type="term" value="F:3'-tRNA processing endoribonuclease activity"/>
    <property type="evidence" value="ECO:0007669"/>
    <property type="project" value="TreeGrafter"/>
</dbReference>
<dbReference type="GO" id="GO:0004526">
    <property type="term" value="F:ribonuclease P activity"/>
    <property type="evidence" value="ECO:0007669"/>
    <property type="project" value="UniProtKB-UniRule"/>
</dbReference>
<organism evidence="9 10">
    <name type="scientific">Longicatena caecimuris</name>
    <dbReference type="NCBI Taxonomy" id="1796635"/>
    <lineage>
        <taxon>Bacteria</taxon>
        <taxon>Bacillati</taxon>
        <taxon>Bacillota</taxon>
        <taxon>Erysipelotrichia</taxon>
        <taxon>Erysipelotrichales</taxon>
        <taxon>Erysipelotrichaceae</taxon>
        <taxon>Longicatena</taxon>
    </lineage>
</organism>
<comment type="subunit">
    <text evidence="7">Consists of a catalytic RNA component (M1 or rnpB) and a protein subunit.</text>
</comment>
<evidence type="ECO:0000256" key="6">
    <source>
        <dbReference type="ARBA" id="ARBA00022884"/>
    </source>
</evidence>
<dbReference type="HAMAP" id="MF_00227">
    <property type="entry name" value="RNase_P"/>
    <property type="match status" value="1"/>
</dbReference>
<dbReference type="GO" id="GO:0001682">
    <property type="term" value="P:tRNA 5'-leader removal"/>
    <property type="evidence" value="ECO:0007669"/>
    <property type="project" value="UniProtKB-UniRule"/>
</dbReference>
<dbReference type="InterPro" id="IPR020568">
    <property type="entry name" value="Ribosomal_Su5_D2-typ_SF"/>
</dbReference>
<dbReference type="EC" id="3.1.26.5" evidence="7 8"/>